<protein>
    <submittedName>
        <fullName evidence="9">MFS transporter</fullName>
    </submittedName>
</protein>
<dbReference type="Proteomes" id="UP000298170">
    <property type="component" value="Unassembled WGS sequence"/>
</dbReference>
<evidence type="ECO:0000256" key="4">
    <source>
        <dbReference type="ARBA" id="ARBA00022692"/>
    </source>
</evidence>
<dbReference type="EMBL" id="SOHJ01000009">
    <property type="protein sequence ID" value="TFD59779.1"/>
    <property type="molecule type" value="Genomic_DNA"/>
</dbReference>
<dbReference type="InterPro" id="IPR011701">
    <property type="entry name" value="MFS"/>
</dbReference>
<dbReference type="Gene3D" id="1.20.1250.20">
    <property type="entry name" value="MFS general substrate transporter like domains"/>
    <property type="match status" value="2"/>
</dbReference>
<evidence type="ECO:0000256" key="3">
    <source>
        <dbReference type="ARBA" id="ARBA00022475"/>
    </source>
</evidence>
<feature type="transmembrane region" description="Helical" evidence="7">
    <location>
        <begin position="125"/>
        <end position="151"/>
    </location>
</feature>
<feature type="domain" description="Major facilitator superfamily (MFS) profile" evidence="8">
    <location>
        <begin position="24"/>
        <end position="437"/>
    </location>
</feature>
<keyword evidence="4 7" id="KW-0812">Transmembrane</keyword>
<evidence type="ECO:0000259" key="8">
    <source>
        <dbReference type="PROSITE" id="PS50850"/>
    </source>
</evidence>
<dbReference type="PROSITE" id="PS00216">
    <property type="entry name" value="SUGAR_TRANSPORT_1"/>
    <property type="match status" value="1"/>
</dbReference>
<evidence type="ECO:0000256" key="5">
    <source>
        <dbReference type="ARBA" id="ARBA00022989"/>
    </source>
</evidence>
<dbReference type="PROSITE" id="PS00217">
    <property type="entry name" value="SUGAR_TRANSPORT_2"/>
    <property type="match status" value="1"/>
</dbReference>
<comment type="caution">
    <text evidence="9">The sequence shown here is derived from an EMBL/GenBank/DDBJ whole genome shotgun (WGS) entry which is preliminary data.</text>
</comment>
<keyword evidence="5 7" id="KW-1133">Transmembrane helix</keyword>
<dbReference type="PROSITE" id="PS50850">
    <property type="entry name" value="MFS"/>
    <property type="match status" value="1"/>
</dbReference>
<keyword evidence="2" id="KW-0813">Transport</keyword>
<evidence type="ECO:0000256" key="6">
    <source>
        <dbReference type="ARBA" id="ARBA00023136"/>
    </source>
</evidence>
<dbReference type="AlphaFoldDB" id="A0A4R9AEN7"/>
<evidence type="ECO:0000256" key="7">
    <source>
        <dbReference type="SAM" id="Phobius"/>
    </source>
</evidence>
<dbReference type="InterPro" id="IPR036259">
    <property type="entry name" value="MFS_trans_sf"/>
</dbReference>
<dbReference type="OrthoDB" id="8953821at2"/>
<keyword evidence="6 7" id="KW-0472">Membrane</keyword>
<evidence type="ECO:0000256" key="2">
    <source>
        <dbReference type="ARBA" id="ARBA00022448"/>
    </source>
</evidence>
<feature type="transmembrane region" description="Helical" evidence="7">
    <location>
        <begin position="198"/>
        <end position="217"/>
    </location>
</feature>
<dbReference type="PANTHER" id="PTHR43045">
    <property type="entry name" value="SHIKIMATE TRANSPORTER"/>
    <property type="match status" value="1"/>
</dbReference>
<keyword evidence="10" id="KW-1185">Reference proteome</keyword>
<comment type="subcellular location">
    <subcellularLocation>
        <location evidence="1">Cell membrane</location>
        <topology evidence="1">Multi-pass membrane protein</topology>
    </subcellularLocation>
</comment>
<feature type="transmembrane region" description="Helical" evidence="7">
    <location>
        <begin position="290"/>
        <end position="312"/>
    </location>
</feature>
<evidence type="ECO:0000313" key="9">
    <source>
        <dbReference type="EMBL" id="TFD59779.1"/>
    </source>
</evidence>
<dbReference type="GO" id="GO:0022857">
    <property type="term" value="F:transmembrane transporter activity"/>
    <property type="evidence" value="ECO:0007669"/>
    <property type="project" value="InterPro"/>
</dbReference>
<feature type="transmembrane region" description="Helical" evidence="7">
    <location>
        <begin position="412"/>
        <end position="433"/>
    </location>
</feature>
<sequence>MTQALSQSPVNAPLKSPKSRIKRVVAASMAGTVAEWYEFFIYGTAATLVFGSLFFPKTGNPLDGIIAAFATYAVGFLARPLGGMVFGHFGDRYGRKKLLQFSLLLVGAATFLMGCLPGFQEIGYWAPALLVLLRFLQGFAVGGEWGGAVLLVSEHSPQNQRGFWASFPQAAAPVGNVLATVVMLGLSWTLDQSSFMAWGWRIAFWLSALIIFVGYMIRRTVEDAPVFIEAMRKQREAQREAATLREVLRTYPAQIAKALIMRIGENSSYYLMIVFAITYLTVHVKVEYSIVLLVLFVANIVQFFAMLGGGWLSDKIGRKRTIGIGYAGLLVWALTFFPALDSGNFWAILASTTFGLTVQAAAYAPQAALMSEIFPTRMRYSGSSFTYQIATIFAGSVAPMVATLLLNQFNSTLPIVIYVVGILIISTVALSMLKETRGLDLSSLDRIHENELAR</sequence>
<name>A0A4R9AEN7_9MICO</name>
<feature type="transmembrane region" description="Helical" evidence="7">
    <location>
        <begin position="24"/>
        <end position="45"/>
    </location>
</feature>
<feature type="transmembrane region" description="Helical" evidence="7">
    <location>
        <begin position="324"/>
        <end position="340"/>
    </location>
</feature>
<reference evidence="9 10" key="1">
    <citation type="submission" date="2019-03" db="EMBL/GenBank/DDBJ databases">
        <title>Genomics of glacier-inhabiting Cryobacterium strains.</title>
        <authorList>
            <person name="Liu Q."/>
            <person name="Xin Y.-H."/>
        </authorList>
    </citation>
    <scope>NUCLEOTIDE SEQUENCE [LARGE SCALE GENOMIC DNA]</scope>
    <source>
        <strain evidence="9 10">Sr39</strain>
    </source>
</reference>
<organism evidence="9 10">
    <name type="scientific">Cryobacterium suzukii</name>
    <dbReference type="NCBI Taxonomy" id="1259198"/>
    <lineage>
        <taxon>Bacteria</taxon>
        <taxon>Bacillati</taxon>
        <taxon>Actinomycetota</taxon>
        <taxon>Actinomycetes</taxon>
        <taxon>Micrococcales</taxon>
        <taxon>Microbacteriaceae</taxon>
        <taxon>Cryobacterium</taxon>
    </lineage>
</organism>
<dbReference type="CDD" id="cd17369">
    <property type="entry name" value="MFS_ShiA_like"/>
    <property type="match status" value="1"/>
</dbReference>
<dbReference type="SUPFAM" id="SSF103473">
    <property type="entry name" value="MFS general substrate transporter"/>
    <property type="match status" value="1"/>
</dbReference>
<feature type="transmembrane region" description="Helical" evidence="7">
    <location>
        <begin position="267"/>
        <end position="284"/>
    </location>
</feature>
<dbReference type="RefSeq" id="WP_134514487.1">
    <property type="nucleotide sequence ID" value="NZ_SOHJ01000009.1"/>
</dbReference>
<evidence type="ECO:0000256" key="1">
    <source>
        <dbReference type="ARBA" id="ARBA00004651"/>
    </source>
</evidence>
<accession>A0A4R9AEN7</accession>
<feature type="transmembrane region" description="Helical" evidence="7">
    <location>
        <begin position="346"/>
        <end position="364"/>
    </location>
</feature>
<dbReference type="GO" id="GO:0005886">
    <property type="term" value="C:plasma membrane"/>
    <property type="evidence" value="ECO:0007669"/>
    <property type="project" value="UniProtKB-SubCell"/>
</dbReference>
<keyword evidence="3" id="KW-1003">Cell membrane</keyword>
<dbReference type="InterPro" id="IPR005829">
    <property type="entry name" value="Sugar_transporter_CS"/>
</dbReference>
<gene>
    <name evidence="9" type="ORF">E3T39_08775</name>
</gene>
<feature type="transmembrane region" description="Helical" evidence="7">
    <location>
        <begin position="385"/>
        <end position="406"/>
    </location>
</feature>
<feature type="transmembrane region" description="Helical" evidence="7">
    <location>
        <begin position="163"/>
        <end position="186"/>
    </location>
</feature>
<dbReference type="PANTHER" id="PTHR43045:SF1">
    <property type="entry name" value="SHIKIMATE TRANSPORTER"/>
    <property type="match status" value="1"/>
</dbReference>
<evidence type="ECO:0000313" key="10">
    <source>
        <dbReference type="Proteomes" id="UP000298170"/>
    </source>
</evidence>
<dbReference type="Pfam" id="PF07690">
    <property type="entry name" value="MFS_1"/>
    <property type="match status" value="1"/>
</dbReference>
<dbReference type="InterPro" id="IPR020846">
    <property type="entry name" value="MFS_dom"/>
</dbReference>
<feature type="transmembrane region" description="Helical" evidence="7">
    <location>
        <begin position="65"/>
        <end position="86"/>
    </location>
</feature>
<proteinExistence type="predicted"/>
<feature type="transmembrane region" description="Helical" evidence="7">
    <location>
        <begin position="98"/>
        <end position="119"/>
    </location>
</feature>